<comment type="caution">
    <text evidence="2">The sequence shown here is derived from an EMBL/GenBank/DDBJ whole genome shotgun (WGS) entry which is preliminary data.</text>
</comment>
<sequence length="863" mass="99403">MLHKKPLQKNKLSKTKALSETKSAIKQRLYNERRKQQNLQKDNKKENRRNYMNNYRKRIRADLTSTPKSDEGIPFSNRMDKARSIKKLKQALPITPNKRAAVLSAYVDCNRILKSPGVKKFHDSFEESVEKMAIRNIQDVITSVKHKRNGEAKAALNILTSSVSGENISDRKRATKSLANILGVNSRTLQKGKKIRTKVLHSEHSSFLYTTRKTRSDALTERTKRIVHDFWLQSNVSRPTNNKNDIKRVRISPNVYSSHSCYILEKTQTEVFLQFKNEYPDEKIGQRAFEKCKPYFVRTAQFKDKVTCCCRQHVEMRSLFKSCMQFRKRLLSREGSSEVKLYESLSELVDDTLCTRSANTHQHKISCLDRLCSECGVCKFSMLPGELDESDVQISWERYEYKNVKVKGDKMIRKLVLVRKSSSPAEMFQYLKKLLETFPAHQFRAYWQSKQMKSLVENLPIGHCVTVHDFSENYKCTEQNEIQSSYFQKLEVSLHVTILHRHSVLEYDGKDSTAEEPNIVTEQFFVISPDQKHDHHYTHCVQNLVSEYLKSINCEISVMHEFTDGCSSQYKSRHCMGDVSYSCSDFGYATILRNYFETSHARGPQDAAGGFIKKQADLAVIRGTHVIQSSSDLFDYAQSNLSTTADSSKCSRQIFRYVDSVNRDRDRNFLPVKENRKIHQVRSFDDGEIFVRKLSCYSCQSCIVGNYSTCMNDAQLGTYNKIKMVKESEHNDSDADSNNDEGVDDETNICDFVSNGTIFAVKADDTDCPYYILRASKDPIILRKTATDKWGASYHQGNKVIHGYYFNTIDNNPFKLKLLKRIPAIVPALSVIYICSEVDIDDNGLINLNESLHGRILRCLDHE</sequence>
<gene>
    <name evidence="2" type="ORF">MEDL_21359</name>
</gene>
<accession>A0A8S3RJG8</accession>
<dbReference type="OrthoDB" id="5983328at2759"/>
<dbReference type="Proteomes" id="UP000683360">
    <property type="component" value="Unassembled WGS sequence"/>
</dbReference>
<reference evidence="2" key="1">
    <citation type="submission" date="2021-03" db="EMBL/GenBank/DDBJ databases">
        <authorList>
            <person name="Bekaert M."/>
        </authorList>
    </citation>
    <scope>NUCLEOTIDE SEQUENCE</scope>
</reference>
<proteinExistence type="predicted"/>
<dbReference type="PANTHER" id="PTHR46601:SF1">
    <property type="entry name" value="ADF-H DOMAIN-CONTAINING PROTEIN"/>
    <property type="match status" value="1"/>
</dbReference>
<organism evidence="2 3">
    <name type="scientific">Mytilus edulis</name>
    <name type="common">Blue mussel</name>
    <dbReference type="NCBI Taxonomy" id="6550"/>
    <lineage>
        <taxon>Eukaryota</taxon>
        <taxon>Metazoa</taxon>
        <taxon>Spiralia</taxon>
        <taxon>Lophotrochozoa</taxon>
        <taxon>Mollusca</taxon>
        <taxon>Bivalvia</taxon>
        <taxon>Autobranchia</taxon>
        <taxon>Pteriomorphia</taxon>
        <taxon>Mytilida</taxon>
        <taxon>Mytiloidea</taxon>
        <taxon>Mytilidae</taxon>
        <taxon>Mytilinae</taxon>
        <taxon>Mytilus</taxon>
    </lineage>
</organism>
<feature type="compositionally biased region" description="Basic residues" evidence="1">
    <location>
        <begin position="1"/>
        <end position="14"/>
    </location>
</feature>
<dbReference type="PANTHER" id="PTHR46601">
    <property type="entry name" value="ULP_PROTEASE DOMAIN-CONTAINING PROTEIN"/>
    <property type="match status" value="1"/>
</dbReference>
<dbReference type="AlphaFoldDB" id="A0A8S3RJG8"/>
<evidence type="ECO:0000256" key="1">
    <source>
        <dbReference type="SAM" id="MobiDB-lite"/>
    </source>
</evidence>
<evidence type="ECO:0000313" key="3">
    <source>
        <dbReference type="Proteomes" id="UP000683360"/>
    </source>
</evidence>
<evidence type="ECO:0000313" key="2">
    <source>
        <dbReference type="EMBL" id="CAG2207086.1"/>
    </source>
</evidence>
<dbReference type="EMBL" id="CAJPWZ010001070">
    <property type="protein sequence ID" value="CAG2207086.1"/>
    <property type="molecule type" value="Genomic_DNA"/>
</dbReference>
<keyword evidence="3" id="KW-1185">Reference proteome</keyword>
<name>A0A8S3RJG8_MYTED</name>
<protein>
    <submittedName>
        <fullName evidence="2">Uncharacterized protein</fullName>
    </submittedName>
</protein>
<feature type="region of interest" description="Disordered" evidence="1">
    <location>
        <begin position="1"/>
        <end position="27"/>
    </location>
</feature>